<evidence type="ECO:0000313" key="2">
    <source>
        <dbReference type="EMBL" id="KAA8907766.1"/>
    </source>
</evidence>
<keyword evidence="3" id="KW-1185">Reference proteome</keyword>
<dbReference type="GeneID" id="54779106"/>
<feature type="compositionally biased region" description="Basic and acidic residues" evidence="1">
    <location>
        <begin position="1"/>
        <end position="11"/>
    </location>
</feature>
<proteinExistence type="predicted"/>
<feature type="region of interest" description="Disordered" evidence="1">
    <location>
        <begin position="1"/>
        <end position="48"/>
    </location>
</feature>
<organism evidence="2 3">
    <name type="scientific">Diutina rugosa</name>
    <name type="common">Yeast</name>
    <name type="synonym">Candida rugosa</name>
    <dbReference type="NCBI Taxonomy" id="5481"/>
    <lineage>
        <taxon>Eukaryota</taxon>
        <taxon>Fungi</taxon>
        <taxon>Dikarya</taxon>
        <taxon>Ascomycota</taxon>
        <taxon>Saccharomycotina</taxon>
        <taxon>Pichiomycetes</taxon>
        <taxon>Debaryomycetaceae</taxon>
        <taxon>Diutina</taxon>
    </lineage>
</organism>
<name>A0A642V348_DIURU</name>
<evidence type="ECO:0000313" key="3">
    <source>
        <dbReference type="Proteomes" id="UP000449547"/>
    </source>
</evidence>
<dbReference type="VEuPathDB" id="FungiDB:DIURU_000453"/>
<protein>
    <submittedName>
        <fullName evidence="2">Uncharacterized protein</fullName>
    </submittedName>
</protein>
<dbReference type="EMBL" id="SWFT01000019">
    <property type="protein sequence ID" value="KAA8907766.1"/>
    <property type="molecule type" value="Genomic_DNA"/>
</dbReference>
<gene>
    <name evidence="2" type="ORF">DIURU_000453</name>
</gene>
<sequence length="82" mass="9147">MSSSDDDRSAEKVFVTADPKIHDKEPMYAGSDSMEGLASDINNEKKDDRSIIDIESGHRVTHEETPRMGPLARIKSRMKPST</sequence>
<comment type="caution">
    <text evidence="2">The sequence shown here is derived from an EMBL/GenBank/DDBJ whole genome shotgun (WGS) entry which is preliminary data.</text>
</comment>
<evidence type="ECO:0000256" key="1">
    <source>
        <dbReference type="SAM" id="MobiDB-lite"/>
    </source>
</evidence>
<dbReference type="Proteomes" id="UP000449547">
    <property type="component" value="Unassembled WGS sequence"/>
</dbReference>
<dbReference type="AlphaFoldDB" id="A0A642V348"/>
<accession>A0A642V348</accession>
<dbReference type="RefSeq" id="XP_034014772.1">
    <property type="nucleotide sequence ID" value="XM_034157413.1"/>
</dbReference>
<reference evidence="2 3" key="1">
    <citation type="submission" date="2019-07" db="EMBL/GenBank/DDBJ databases">
        <title>Genome assembly of two rare yeast pathogens: Diutina rugosa and Trichomonascus ciferrii.</title>
        <authorList>
            <person name="Mixao V."/>
            <person name="Saus E."/>
            <person name="Hansen A."/>
            <person name="Lass-Flor C."/>
            <person name="Gabaldon T."/>
        </authorList>
    </citation>
    <scope>NUCLEOTIDE SEQUENCE [LARGE SCALE GENOMIC DNA]</scope>
    <source>
        <strain evidence="2 3">CBS 613</strain>
    </source>
</reference>